<dbReference type="KEGG" id="lcre:Pla8534_03730"/>
<dbReference type="Gene3D" id="3.40.50.1110">
    <property type="entry name" value="SGNH hydrolase"/>
    <property type="match status" value="1"/>
</dbReference>
<name>A0A518DLA8_9BACT</name>
<dbReference type="EMBL" id="CP036433">
    <property type="protein sequence ID" value="QDU92625.1"/>
    <property type="molecule type" value="Genomic_DNA"/>
</dbReference>
<dbReference type="Proteomes" id="UP000317648">
    <property type="component" value="Chromosome"/>
</dbReference>
<dbReference type="InterPro" id="IPR036514">
    <property type="entry name" value="SGNH_hydro_sf"/>
</dbReference>
<evidence type="ECO:0000313" key="2">
    <source>
        <dbReference type="Proteomes" id="UP000317648"/>
    </source>
</evidence>
<evidence type="ECO:0000313" key="1">
    <source>
        <dbReference type="EMBL" id="QDU92625.1"/>
    </source>
</evidence>
<protein>
    <submittedName>
        <fullName evidence="1">Uncharacterized protein</fullName>
    </submittedName>
</protein>
<gene>
    <name evidence="1" type="ORF">Pla8534_03730</name>
</gene>
<keyword evidence="2" id="KW-1185">Reference proteome</keyword>
<sequence>MCPEAEATMLNRCKTEFKITPEIEREYLDAAQHVMKKHQIQVNDLHALVLPELERLSPAPFTDAAYGKMARQVAEVITSAIQSRASDDHAALEPANVPSDREQADENPKHLSILSGQSNMRRESVVAFQDAVEQAYGKEHVILATYNRNSQPICMWCKQWCLPEEEEITEKLQKAIEVHPKGTYYLTLPQHLPLRHGDF</sequence>
<dbReference type="AlphaFoldDB" id="A0A518DLA8"/>
<proteinExistence type="predicted"/>
<reference evidence="1 2" key="1">
    <citation type="submission" date="2019-02" db="EMBL/GenBank/DDBJ databases">
        <title>Deep-cultivation of Planctomycetes and their phenomic and genomic characterization uncovers novel biology.</title>
        <authorList>
            <person name="Wiegand S."/>
            <person name="Jogler M."/>
            <person name="Boedeker C."/>
            <person name="Pinto D."/>
            <person name="Vollmers J."/>
            <person name="Rivas-Marin E."/>
            <person name="Kohn T."/>
            <person name="Peeters S.H."/>
            <person name="Heuer A."/>
            <person name="Rast P."/>
            <person name="Oberbeckmann S."/>
            <person name="Bunk B."/>
            <person name="Jeske O."/>
            <person name="Meyerdierks A."/>
            <person name="Storesund J.E."/>
            <person name="Kallscheuer N."/>
            <person name="Luecker S."/>
            <person name="Lage O.M."/>
            <person name="Pohl T."/>
            <person name="Merkel B.J."/>
            <person name="Hornburger P."/>
            <person name="Mueller R.-W."/>
            <person name="Bruemmer F."/>
            <person name="Labrenz M."/>
            <person name="Spormann A.M."/>
            <person name="Op den Camp H."/>
            <person name="Overmann J."/>
            <person name="Amann R."/>
            <person name="Jetten M.S.M."/>
            <person name="Mascher T."/>
            <person name="Medema M.H."/>
            <person name="Devos D.P."/>
            <person name="Kaster A.-K."/>
            <person name="Ovreas L."/>
            <person name="Rohde M."/>
            <person name="Galperin M.Y."/>
            <person name="Jogler C."/>
        </authorList>
    </citation>
    <scope>NUCLEOTIDE SEQUENCE [LARGE SCALE GENOMIC DNA]</scope>
    <source>
        <strain evidence="1 2">Pla85_3_4</strain>
    </source>
</reference>
<dbReference type="GO" id="GO:0016788">
    <property type="term" value="F:hydrolase activity, acting on ester bonds"/>
    <property type="evidence" value="ECO:0007669"/>
    <property type="project" value="UniProtKB-ARBA"/>
</dbReference>
<organism evidence="1 2">
    <name type="scientific">Lignipirellula cremea</name>
    <dbReference type="NCBI Taxonomy" id="2528010"/>
    <lineage>
        <taxon>Bacteria</taxon>
        <taxon>Pseudomonadati</taxon>
        <taxon>Planctomycetota</taxon>
        <taxon>Planctomycetia</taxon>
        <taxon>Pirellulales</taxon>
        <taxon>Pirellulaceae</taxon>
        <taxon>Lignipirellula</taxon>
    </lineage>
</organism>
<accession>A0A518DLA8</accession>